<evidence type="ECO:0008006" key="4">
    <source>
        <dbReference type="Google" id="ProtNLM"/>
    </source>
</evidence>
<evidence type="ECO:0000313" key="3">
    <source>
        <dbReference type="Proteomes" id="UP000515728"/>
    </source>
</evidence>
<feature type="signal peptide" evidence="1">
    <location>
        <begin position="1"/>
        <end position="28"/>
    </location>
</feature>
<dbReference type="InterPro" id="IPR008972">
    <property type="entry name" value="Cupredoxin"/>
</dbReference>
<dbReference type="SUPFAM" id="SSF49503">
    <property type="entry name" value="Cupredoxins"/>
    <property type="match status" value="1"/>
</dbReference>
<proteinExistence type="predicted"/>
<name>A0A7G7MHZ5_9PSEU</name>
<evidence type="ECO:0000256" key="1">
    <source>
        <dbReference type="SAM" id="SignalP"/>
    </source>
</evidence>
<dbReference type="Gene3D" id="2.60.40.420">
    <property type="entry name" value="Cupredoxins - blue copper proteins"/>
    <property type="match status" value="1"/>
</dbReference>
<keyword evidence="3" id="KW-1185">Reference proteome</keyword>
<accession>A0A7G7MHZ5</accession>
<protein>
    <recommendedName>
        <fullName evidence="4">Lipoprotein</fullName>
    </recommendedName>
</protein>
<feature type="chain" id="PRO_5038688464" description="Lipoprotein" evidence="1">
    <location>
        <begin position="29"/>
        <end position="267"/>
    </location>
</feature>
<gene>
    <name evidence="2" type="ORF">H6H00_31020</name>
</gene>
<evidence type="ECO:0000313" key="2">
    <source>
        <dbReference type="EMBL" id="QNG52406.1"/>
    </source>
</evidence>
<dbReference type="AlphaFoldDB" id="A0A7G7MHZ5"/>
<dbReference type="PROSITE" id="PS51257">
    <property type="entry name" value="PROKAR_LIPOPROTEIN"/>
    <property type="match status" value="1"/>
</dbReference>
<dbReference type="RefSeq" id="WP_185719156.1">
    <property type="nucleotide sequence ID" value="NZ_BAAAWI010000001.1"/>
</dbReference>
<organism evidence="2 3">
    <name type="scientific">Pseudonocardia petroleophila</name>
    <dbReference type="NCBI Taxonomy" id="37331"/>
    <lineage>
        <taxon>Bacteria</taxon>
        <taxon>Bacillati</taxon>
        <taxon>Actinomycetota</taxon>
        <taxon>Actinomycetes</taxon>
        <taxon>Pseudonocardiales</taxon>
        <taxon>Pseudonocardiaceae</taxon>
        <taxon>Pseudonocardia</taxon>
    </lineage>
</organism>
<keyword evidence="1" id="KW-0732">Signal</keyword>
<dbReference type="KEGG" id="ppel:H6H00_31020"/>
<dbReference type="EMBL" id="CP060131">
    <property type="protein sequence ID" value="QNG52406.1"/>
    <property type="molecule type" value="Genomic_DNA"/>
</dbReference>
<reference evidence="2 3" key="1">
    <citation type="submission" date="2020-08" db="EMBL/GenBank/DDBJ databases">
        <authorList>
            <person name="Mo P."/>
        </authorList>
    </citation>
    <scope>NUCLEOTIDE SEQUENCE [LARGE SCALE GENOMIC DNA]</scope>
    <source>
        <strain evidence="2 3">CGMCC 4.1532</strain>
    </source>
</reference>
<dbReference type="Proteomes" id="UP000515728">
    <property type="component" value="Chromosome"/>
</dbReference>
<sequence length="267" mass="26887">MSASTRRGSPFVAAALLMSLAACGGAPAAPPPAAAAPATAADRTPEFCSTVVGIDTVFSSSPPPDALPPEALPGLFAQQLQALQPLFATAQETAPAGIRSAVDTVVETSTQALTSGDTSATETPEFAAAQAEVDAGALAACGFDETSVTAVNYEYQGLPDTLPAGESAVTLTNEGEDLHEIVLARLNDDVTLPVEQVLALPTEEALASVQLVGIVVVPPGASDTVFVDASPGRYVVACFIPEGTTLAGPGTGPPHFTLGMMKEITVA</sequence>